<organism evidence="2 3">
    <name type="scientific">Porites lobata</name>
    <dbReference type="NCBI Taxonomy" id="104759"/>
    <lineage>
        <taxon>Eukaryota</taxon>
        <taxon>Metazoa</taxon>
        <taxon>Cnidaria</taxon>
        <taxon>Anthozoa</taxon>
        <taxon>Hexacorallia</taxon>
        <taxon>Scleractinia</taxon>
        <taxon>Fungiina</taxon>
        <taxon>Poritidae</taxon>
        <taxon>Porites</taxon>
    </lineage>
</organism>
<dbReference type="InterPro" id="IPR018625">
    <property type="entry name" value="Pet100"/>
</dbReference>
<dbReference type="Proteomes" id="UP001159405">
    <property type="component" value="Unassembled WGS sequence"/>
</dbReference>
<evidence type="ECO:0000313" key="3">
    <source>
        <dbReference type="Proteomes" id="UP001159405"/>
    </source>
</evidence>
<feature type="non-terminal residue" evidence="2">
    <location>
        <position position="51"/>
    </location>
</feature>
<keyword evidence="1" id="KW-0472">Membrane</keyword>
<feature type="transmembrane region" description="Helical" evidence="1">
    <location>
        <begin position="12"/>
        <end position="29"/>
    </location>
</feature>
<gene>
    <name evidence="2" type="ORF">PLOB_00037552</name>
</gene>
<proteinExistence type="predicted"/>
<comment type="caution">
    <text evidence="2">The sequence shown here is derived from an EMBL/GenBank/DDBJ whole genome shotgun (WGS) entry which is preliminary data.</text>
</comment>
<dbReference type="Pfam" id="PF09803">
    <property type="entry name" value="Pet100"/>
    <property type="match status" value="1"/>
</dbReference>
<evidence type="ECO:0000313" key="2">
    <source>
        <dbReference type="EMBL" id="CAH3187489.1"/>
    </source>
</evidence>
<keyword evidence="1" id="KW-0812">Transmembrane</keyword>
<keyword evidence="3" id="KW-1185">Reference proteome</keyword>
<reference evidence="2 3" key="1">
    <citation type="submission" date="2022-05" db="EMBL/GenBank/DDBJ databases">
        <authorList>
            <consortium name="Genoscope - CEA"/>
            <person name="William W."/>
        </authorList>
    </citation>
    <scope>NUCLEOTIDE SEQUENCE [LARGE SCALE GENOMIC DNA]</scope>
</reference>
<accession>A0ABN8SCF5</accession>
<keyword evidence="1" id="KW-1133">Transmembrane helix</keyword>
<protein>
    <submittedName>
        <fullName evidence="2">Uncharacterized protein</fullName>
    </submittedName>
</protein>
<evidence type="ECO:0000256" key="1">
    <source>
        <dbReference type="SAM" id="Phobius"/>
    </source>
</evidence>
<name>A0ABN8SCF5_9CNID</name>
<sequence>MAIGSKIELGRIVLYVFFPVAVFAFFNMPESYEEFMSQKKKELYPPDQDCH</sequence>
<dbReference type="EMBL" id="CALNXK010000546">
    <property type="protein sequence ID" value="CAH3187489.1"/>
    <property type="molecule type" value="Genomic_DNA"/>
</dbReference>